<sequence>MKIKKIKIQNFKSIKDIEIECNEGINAFIGKNGTGKSAVFDAINIVLGETYPTANTFQKDYFNNNEEEIVIEIEFCEPYYNYNRKGYSNTIKKLIFKASYQNGKLETSLKKGDSESYNINGEDVRDPHRINYIGSDRTVKSIMPTNSWSLLGRQFYSSDFFTDDIKKEFEQCMNSAKSQLEKSDKFQGFMKSIQEKLSNQINRPDIKSEFTMYDTTHFLKTLEFYVEKNGKKINLINEGSGIQNSFILATLQTLSETDFRKNGKQSNNPIFIDEPELYLHPHAKKSLYNTFRKLSDSGTQIFYITHSAEFLSYENSEQIHRFYIDGDNGTQNTKGSRSDGLTSRQQMIETDKISFNNAFFADTVFLVEGYTDEIFLRYIFQSKNPNRTIEDFNISIVNCASKDNIIRFHNLYHALNIACYVLYDKDSTLSTTDKKGAGYTNDDIISKQKQRDNNNTELKKCNGYGFEENLEHFLTGELTHHLENDKKREIVQTWIDGPLTEKKQTKINEIYNEVTKYIPNLKSDNILYEDKCCETSIAEEVVSLEQESGQVCTELLENN</sequence>
<accession>A0A5B8XCD9</accession>
<dbReference type="InterPro" id="IPR027417">
    <property type="entry name" value="P-loop_NTPase"/>
</dbReference>
<dbReference type="EMBL" id="CP029077">
    <property type="protein sequence ID" value="QED23002.1"/>
    <property type="molecule type" value="Genomic_DNA"/>
</dbReference>
<name>A0A5B8XCD9_9RICK</name>
<dbReference type="InterPro" id="IPR003959">
    <property type="entry name" value="ATPase_AAA_core"/>
</dbReference>
<dbReference type="CDD" id="cd00267">
    <property type="entry name" value="ABC_ATPase"/>
    <property type="match status" value="1"/>
</dbReference>
<keyword evidence="3" id="KW-0540">Nuclease</keyword>
<evidence type="ECO:0000313" key="3">
    <source>
        <dbReference type="EMBL" id="QED23002.1"/>
    </source>
</evidence>
<feature type="domain" description="OLD protein-like TOPRIM" evidence="2">
    <location>
        <begin position="359"/>
        <end position="426"/>
    </location>
</feature>
<proteinExistence type="predicted"/>
<dbReference type="InterPro" id="IPR051396">
    <property type="entry name" value="Bact_Antivir_Def_Nuclease"/>
</dbReference>
<keyword evidence="3" id="KW-0378">Hydrolase</keyword>
<feature type="domain" description="ATPase AAA-type core" evidence="1">
    <location>
        <begin position="25"/>
        <end position="312"/>
    </location>
</feature>
<dbReference type="PANTHER" id="PTHR43581:SF4">
    <property type="entry name" value="ATP_GTP PHOSPHATASE"/>
    <property type="match status" value="1"/>
</dbReference>
<dbReference type="PANTHER" id="PTHR43581">
    <property type="entry name" value="ATP/GTP PHOSPHATASE"/>
    <property type="match status" value="1"/>
</dbReference>
<dbReference type="SUPFAM" id="SSF52540">
    <property type="entry name" value="P-loop containing nucleoside triphosphate hydrolases"/>
    <property type="match status" value="1"/>
</dbReference>
<organism evidence="3 4">
    <name type="scientific">Candidatus Deianiraea vastatrix</name>
    <dbReference type="NCBI Taxonomy" id="2163644"/>
    <lineage>
        <taxon>Bacteria</taxon>
        <taxon>Pseudomonadati</taxon>
        <taxon>Pseudomonadota</taxon>
        <taxon>Alphaproteobacteria</taxon>
        <taxon>Rickettsiales</taxon>
        <taxon>Candidatus Deianiraeaceae</taxon>
        <taxon>Candidatus Deianiraea</taxon>
    </lineage>
</organism>
<dbReference type="Proteomes" id="UP000321934">
    <property type="component" value="Chromosome"/>
</dbReference>
<dbReference type="CDD" id="cd01026">
    <property type="entry name" value="TOPRIM_OLD"/>
    <property type="match status" value="1"/>
</dbReference>
<dbReference type="RefSeq" id="WP_146820304.1">
    <property type="nucleotide sequence ID" value="NZ_CP029077.1"/>
</dbReference>
<dbReference type="Pfam" id="PF20469">
    <property type="entry name" value="OLD-like_TOPRIM"/>
    <property type="match status" value="1"/>
</dbReference>
<dbReference type="InterPro" id="IPR034139">
    <property type="entry name" value="TOPRIM_OLD"/>
</dbReference>
<protein>
    <submittedName>
        <fullName evidence="3">ATP-dependent endonuclease</fullName>
    </submittedName>
</protein>
<keyword evidence="4" id="KW-1185">Reference proteome</keyword>
<evidence type="ECO:0000313" key="4">
    <source>
        <dbReference type="Proteomes" id="UP000321934"/>
    </source>
</evidence>
<evidence type="ECO:0000259" key="1">
    <source>
        <dbReference type="Pfam" id="PF13304"/>
    </source>
</evidence>
<keyword evidence="3" id="KW-0255">Endonuclease</keyword>
<dbReference type="OrthoDB" id="9816534at2"/>
<dbReference type="GO" id="GO:0004519">
    <property type="term" value="F:endonuclease activity"/>
    <property type="evidence" value="ECO:0007669"/>
    <property type="project" value="UniProtKB-KW"/>
</dbReference>
<gene>
    <name evidence="3" type="ORF">Deia_00194</name>
</gene>
<dbReference type="Gene3D" id="3.40.50.300">
    <property type="entry name" value="P-loop containing nucleotide triphosphate hydrolases"/>
    <property type="match status" value="1"/>
</dbReference>
<reference evidence="3 4" key="1">
    <citation type="journal article" date="2019" name="ISME J.">
        <title>Deianiraea, an extracellular bacterium associated with the ciliate Paramecium, suggests an alternative scenario for the evolution of Rickettsiales.</title>
        <authorList>
            <person name="Castelli M."/>
            <person name="Sabaneyeva E."/>
            <person name="Lanzoni O."/>
            <person name="Lebedeva N."/>
            <person name="Floriano A.M."/>
            <person name="Gaiarsa S."/>
            <person name="Benken K."/>
            <person name="Modeo L."/>
            <person name="Bandi C."/>
            <person name="Potekhin A."/>
            <person name="Sassera D."/>
            <person name="Petroni G."/>
        </authorList>
    </citation>
    <scope>NUCLEOTIDE SEQUENCE [LARGE SCALE GENOMIC DNA]</scope>
    <source>
        <strain evidence="3">CyL4-1</strain>
    </source>
</reference>
<evidence type="ECO:0000259" key="2">
    <source>
        <dbReference type="Pfam" id="PF20469"/>
    </source>
</evidence>
<dbReference type="AlphaFoldDB" id="A0A5B8XCD9"/>
<dbReference type="Pfam" id="PF13304">
    <property type="entry name" value="AAA_21"/>
    <property type="match status" value="1"/>
</dbReference>